<feature type="transmembrane region" description="Helical" evidence="8">
    <location>
        <begin position="162"/>
        <end position="191"/>
    </location>
</feature>
<reference evidence="9 10" key="1">
    <citation type="submission" date="2016-10" db="EMBL/GenBank/DDBJ databases">
        <authorList>
            <person name="de Groot N.N."/>
        </authorList>
    </citation>
    <scope>NUCLEOTIDE SEQUENCE [LARGE SCALE GENOMIC DNA]</scope>
    <source>
        <strain evidence="9 10">DSM 16957</strain>
    </source>
</reference>
<evidence type="ECO:0000313" key="9">
    <source>
        <dbReference type="EMBL" id="SDD46561.1"/>
    </source>
</evidence>
<keyword evidence="5 8" id="KW-0812">Transmembrane</keyword>
<dbReference type="PANTHER" id="PTHR33908:SF11">
    <property type="entry name" value="MEMBRANE PROTEIN"/>
    <property type="match status" value="1"/>
</dbReference>
<evidence type="ECO:0000313" key="10">
    <source>
        <dbReference type="Proteomes" id="UP000199603"/>
    </source>
</evidence>
<sequence length="488" mass="53624">MSPSKRAPDPRGAAWRAELWRALGLLLALKGAFLLVDPNLRLFMGDSASYLHAALSDWDPPDRSFVYPMLIEWSAVATQSAVSLVLLQTLFGVIGGLLAYWMLRRAAGIDARIALFAVVAVAVEPAQLFYERMLMAEAVGLLSLLALVAASIAYVQRGRLRWALVMAISSVLAVAFRMSLLPVVLGLALLVPMLRGWHAAADQDGGRRVLAALRAGAHAMVILACVLGAHRLYQGLYGLRFETEPTYLLASGQMRLGLVAPLVKPEHLQRVGLPVELLQTVGPALQDHRMREAQIWQPDGLWKRLETELEYREAQEAARKIAVRAFQSEPQALLRMGFATLMDYFDDGLAVARLRDDYGATPPDPGMVEALARHLRHDARDLAEHPGVVGKLFLGSRWWLTFVLFALAPAAIACLWLTRKDPRRRAAACVIGFTALGLVASQLLFSHIVSFRYLHPMPVFLFLCAGLCLPRTLPHAAQGLAPSHAQHT</sequence>
<keyword evidence="10" id="KW-1185">Reference proteome</keyword>
<protein>
    <submittedName>
        <fullName evidence="9">Dolichyl-phosphate-mannose-protein mannosyltransferase</fullName>
    </submittedName>
</protein>
<dbReference type="PANTHER" id="PTHR33908">
    <property type="entry name" value="MANNOSYLTRANSFERASE YKCB-RELATED"/>
    <property type="match status" value="1"/>
</dbReference>
<gene>
    <name evidence="9" type="ORF">SAMN04488509_102564</name>
</gene>
<dbReference type="STRING" id="265719.SAMN04488509_102564"/>
<evidence type="ECO:0000256" key="7">
    <source>
        <dbReference type="ARBA" id="ARBA00023136"/>
    </source>
</evidence>
<keyword evidence="4 9" id="KW-0808">Transferase</keyword>
<dbReference type="GO" id="GO:0016763">
    <property type="term" value="F:pentosyltransferase activity"/>
    <property type="evidence" value="ECO:0007669"/>
    <property type="project" value="TreeGrafter"/>
</dbReference>
<name>A0A1G6UZ93_9GAMM</name>
<evidence type="ECO:0000256" key="3">
    <source>
        <dbReference type="ARBA" id="ARBA00022676"/>
    </source>
</evidence>
<keyword evidence="3 9" id="KW-0328">Glycosyltransferase</keyword>
<keyword evidence="6 8" id="KW-1133">Transmembrane helix</keyword>
<dbReference type="InterPro" id="IPR050297">
    <property type="entry name" value="LipidA_mod_glycosyltrf_83"/>
</dbReference>
<evidence type="ECO:0000256" key="5">
    <source>
        <dbReference type="ARBA" id="ARBA00022692"/>
    </source>
</evidence>
<evidence type="ECO:0000256" key="1">
    <source>
        <dbReference type="ARBA" id="ARBA00004651"/>
    </source>
</evidence>
<accession>A0A1G6UZ93</accession>
<dbReference type="Proteomes" id="UP000199603">
    <property type="component" value="Unassembled WGS sequence"/>
</dbReference>
<dbReference type="GO" id="GO:0009103">
    <property type="term" value="P:lipopolysaccharide biosynthetic process"/>
    <property type="evidence" value="ECO:0007669"/>
    <property type="project" value="UniProtKB-ARBA"/>
</dbReference>
<feature type="transmembrane region" description="Helical" evidence="8">
    <location>
        <begin position="398"/>
        <end position="418"/>
    </location>
</feature>
<proteinExistence type="predicted"/>
<dbReference type="AlphaFoldDB" id="A0A1G6UZ93"/>
<keyword evidence="7 8" id="KW-0472">Membrane</keyword>
<organism evidence="9 10">
    <name type="scientific">Aquimonas voraii</name>
    <dbReference type="NCBI Taxonomy" id="265719"/>
    <lineage>
        <taxon>Bacteria</taxon>
        <taxon>Pseudomonadati</taxon>
        <taxon>Pseudomonadota</taxon>
        <taxon>Gammaproteobacteria</taxon>
        <taxon>Lysobacterales</taxon>
        <taxon>Lysobacteraceae</taxon>
        <taxon>Aquimonas</taxon>
    </lineage>
</organism>
<dbReference type="EMBL" id="FNAG01000002">
    <property type="protein sequence ID" value="SDD46561.1"/>
    <property type="molecule type" value="Genomic_DNA"/>
</dbReference>
<evidence type="ECO:0000256" key="2">
    <source>
        <dbReference type="ARBA" id="ARBA00022475"/>
    </source>
</evidence>
<comment type="subcellular location">
    <subcellularLocation>
        <location evidence="1">Cell membrane</location>
        <topology evidence="1">Multi-pass membrane protein</topology>
    </subcellularLocation>
</comment>
<feature type="transmembrane region" description="Helical" evidence="8">
    <location>
        <begin position="425"/>
        <end position="445"/>
    </location>
</feature>
<evidence type="ECO:0000256" key="6">
    <source>
        <dbReference type="ARBA" id="ARBA00022989"/>
    </source>
</evidence>
<evidence type="ECO:0000256" key="4">
    <source>
        <dbReference type="ARBA" id="ARBA00022679"/>
    </source>
</evidence>
<feature type="transmembrane region" description="Helical" evidence="8">
    <location>
        <begin position="113"/>
        <end position="130"/>
    </location>
</feature>
<dbReference type="OrthoDB" id="6057094at2"/>
<evidence type="ECO:0000256" key="8">
    <source>
        <dbReference type="SAM" id="Phobius"/>
    </source>
</evidence>
<dbReference type="GO" id="GO:0005886">
    <property type="term" value="C:plasma membrane"/>
    <property type="evidence" value="ECO:0007669"/>
    <property type="project" value="UniProtKB-SubCell"/>
</dbReference>
<feature type="transmembrane region" description="Helical" evidence="8">
    <location>
        <begin position="77"/>
        <end position="101"/>
    </location>
</feature>
<feature type="transmembrane region" description="Helical" evidence="8">
    <location>
        <begin position="136"/>
        <end position="155"/>
    </location>
</feature>
<keyword evidence="2" id="KW-1003">Cell membrane</keyword>